<dbReference type="AlphaFoldDB" id="A0A9W9JI52"/>
<dbReference type="InterPro" id="IPR053931">
    <property type="entry name" value="RapZ_C"/>
</dbReference>
<evidence type="ECO:0000313" key="2">
    <source>
        <dbReference type="EMBL" id="KAJ5196802.1"/>
    </source>
</evidence>
<dbReference type="Proteomes" id="UP001150942">
    <property type="component" value="Unassembled WGS sequence"/>
</dbReference>
<proteinExistence type="predicted"/>
<reference evidence="2" key="1">
    <citation type="submission" date="2022-11" db="EMBL/GenBank/DDBJ databases">
        <authorList>
            <person name="Petersen C."/>
        </authorList>
    </citation>
    <scope>NUCLEOTIDE SEQUENCE</scope>
    <source>
        <strain evidence="2">IBT 20477</strain>
    </source>
</reference>
<organism evidence="2 3">
    <name type="scientific">Penicillium cf. viridicatum</name>
    <dbReference type="NCBI Taxonomy" id="2972119"/>
    <lineage>
        <taxon>Eukaryota</taxon>
        <taxon>Fungi</taxon>
        <taxon>Dikarya</taxon>
        <taxon>Ascomycota</taxon>
        <taxon>Pezizomycotina</taxon>
        <taxon>Eurotiomycetes</taxon>
        <taxon>Eurotiomycetidae</taxon>
        <taxon>Eurotiales</taxon>
        <taxon>Aspergillaceae</taxon>
        <taxon>Penicillium</taxon>
    </lineage>
</organism>
<protein>
    <recommendedName>
        <fullName evidence="1">RapZ C-terminal domain-containing protein</fullName>
    </recommendedName>
</protein>
<accession>A0A9W9JI52</accession>
<dbReference type="OrthoDB" id="10267139at2759"/>
<reference evidence="2" key="2">
    <citation type="journal article" date="2023" name="IMA Fungus">
        <title>Comparative genomic study of the Penicillium genus elucidates a diverse pangenome and 15 lateral gene transfer events.</title>
        <authorList>
            <person name="Petersen C."/>
            <person name="Sorensen T."/>
            <person name="Nielsen M.R."/>
            <person name="Sondergaard T.E."/>
            <person name="Sorensen J.L."/>
            <person name="Fitzpatrick D.A."/>
            <person name="Frisvad J.C."/>
            <person name="Nielsen K.L."/>
        </authorList>
    </citation>
    <scope>NUCLEOTIDE SEQUENCE</scope>
    <source>
        <strain evidence="2">IBT 20477</strain>
    </source>
</reference>
<evidence type="ECO:0000259" key="1">
    <source>
        <dbReference type="Pfam" id="PF22740"/>
    </source>
</evidence>
<gene>
    <name evidence="2" type="ORF">N7449_007281</name>
</gene>
<feature type="domain" description="RapZ C-terminal" evidence="1">
    <location>
        <begin position="12"/>
        <end position="44"/>
    </location>
</feature>
<dbReference type="Pfam" id="PF22740">
    <property type="entry name" value="PapZ_C"/>
    <property type="match status" value="1"/>
</dbReference>
<evidence type="ECO:0000313" key="3">
    <source>
        <dbReference type="Proteomes" id="UP001150942"/>
    </source>
</evidence>
<name>A0A9W9JI52_9EURO</name>
<keyword evidence="3" id="KW-1185">Reference proteome</keyword>
<dbReference type="EMBL" id="JAPQKQ010000005">
    <property type="protein sequence ID" value="KAJ5196802.1"/>
    <property type="molecule type" value="Genomic_DNA"/>
</dbReference>
<sequence length="77" mass="8708">MHYSKGVVLSENQKAMATIVTMCCEQGRHRSVAFVEELAKRLSLLRDGADMSRSWKLIVTTFHRDLEALGLSPMVRT</sequence>
<comment type="caution">
    <text evidence="2">The sequence shown here is derived from an EMBL/GenBank/DDBJ whole genome shotgun (WGS) entry which is preliminary data.</text>
</comment>